<evidence type="ECO:0000313" key="2">
    <source>
        <dbReference type="EMBL" id="KYG62734.1"/>
    </source>
</evidence>
<dbReference type="AlphaFoldDB" id="A0A161PA54"/>
<name>A0A161PA54_BDEBC</name>
<dbReference type="EMBL" id="LUKD01000008">
    <property type="protein sequence ID" value="KYG62734.1"/>
    <property type="molecule type" value="Genomic_DNA"/>
</dbReference>
<sequence length="101" mass="10985">MKKALIILSIFAATPAFACNQLEAQLIAKAASVEPANNGQCRVKLSWTGNWQLNPSFQCPLDIDEVSSFGVITSCNVKEGDTVTGIVYRDINASPTEIYLY</sequence>
<evidence type="ECO:0000256" key="1">
    <source>
        <dbReference type="SAM" id="SignalP"/>
    </source>
</evidence>
<dbReference type="RefSeq" id="WP_063209031.1">
    <property type="nucleotide sequence ID" value="NZ_LUKD01000008.1"/>
</dbReference>
<evidence type="ECO:0000313" key="3">
    <source>
        <dbReference type="Proteomes" id="UP000075799"/>
    </source>
</evidence>
<gene>
    <name evidence="2" type="ORF">AZI87_15745</name>
</gene>
<feature type="chain" id="PRO_5007824622" description="Secreted protein" evidence="1">
    <location>
        <begin position="19"/>
        <end position="101"/>
    </location>
</feature>
<comment type="caution">
    <text evidence="2">The sequence shown here is derived from an EMBL/GenBank/DDBJ whole genome shotgun (WGS) entry which is preliminary data.</text>
</comment>
<accession>A0A161PA54</accession>
<feature type="signal peptide" evidence="1">
    <location>
        <begin position="1"/>
        <end position="18"/>
    </location>
</feature>
<organism evidence="2 3">
    <name type="scientific">Bdellovibrio bacteriovorus</name>
    <dbReference type="NCBI Taxonomy" id="959"/>
    <lineage>
        <taxon>Bacteria</taxon>
        <taxon>Pseudomonadati</taxon>
        <taxon>Bdellovibrionota</taxon>
        <taxon>Bdellovibrionia</taxon>
        <taxon>Bdellovibrionales</taxon>
        <taxon>Pseudobdellovibrionaceae</taxon>
        <taxon>Bdellovibrio</taxon>
    </lineage>
</organism>
<dbReference type="OrthoDB" id="5294952at2"/>
<reference evidence="2 3" key="1">
    <citation type="submission" date="2016-03" db="EMBL/GenBank/DDBJ databases">
        <authorList>
            <person name="Ploux O."/>
        </authorList>
    </citation>
    <scope>NUCLEOTIDE SEQUENCE [LARGE SCALE GENOMIC DNA]</scope>
    <source>
        <strain evidence="2 3">EC13</strain>
    </source>
</reference>
<protein>
    <recommendedName>
        <fullName evidence="4">Secreted protein</fullName>
    </recommendedName>
</protein>
<evidence type="ECO:0008006" key="4">
    <source>
        <dbReference type="Google" id="ProtNLM"/>
    </source>
</evidence>
<keyword evidence="1" id="KW-0732">Signal</keyword>
<proteinExistence type="predicted"/>
<dbReference type="Proteomes" id="UP000075799">
    <property type="component" value="Unassembled WGS sequence"/>
</dbReference>